<evidence type="ECO:0000313" key="2">
    <source>
        <dbReference type="EMBL" id="PVU93064.1"/>
    </source>
</evidence>
<dbReference type="PANTHER" id="PTHR11373:SF4">
    <property type="entry name" value="DEOXYNUCLEOSIDE TRIPHOSPHATE TRIPHOSPHOHYDROLASE SAMHD1"/>
    <property type="match status" value="1"/>
</dbReference>
<dbReference type="InterPro" id="IPR045509">
    <property type="entry name" value="HD_assoc_2"/>
</dbReference>
<gene>
    <name evidence="2" type="ORF">BB559_003469</name>
</gene>
<dbReference type="Pfam" id="PF19276">
    <property type="entry name" value="HD_assoc_2"/>
    <property type="match status" value="1"/>
</dbReference>
<feature type="domain" description="HD/PDEase" evidence="1">
    <location>
        <begin position="53"/>
        <end position="178"/>
    </location>
</feature>
<dbReference type="SUPFAM" id="SSF109604">
    <property type="entry name" value="HD-domain/PDEase-like"/>
    <property type="match status" value="1"/>
</dbReference>
<dbReference type="InterPro" id="IPR050135">
    <property type="entry name" value="dGTPase-like"/>
</dbReference>
<dbReference type="Pfam" id="PF01966">
    <property type="entry name" value="HD"/>
    <property type="match status" value="1"/>
</dbReference>
<dbReference type="Gene3D" id="1.10.3210.10">
    <property type="entry name" value="Hypothetical protein af1432"/>
    <property type="match status" value="2"/>
</dbReference>
<dbReference type="STRING" id="61424.A0A2T9YLB4"/>
<dbReference type="InterPro" id="IPR003607">
    <property type="entry name" value="HD/PDEase_dom"/>
</dbReference>
<proteinExistence type="predicted"/>
<dbReference type="GO" id="GO:0006203">
    <property type="term" value="P:dGTP catabolic process"/>
    <property type="evidence" value="ECO:0007669"/>
    <property type="project" value="TreeGrafter"/>
</dbReference>
<sequence>MFCGDDSSKYLNDPIYGHIKLQDYVCKIIDTPQFQRLRYLKQLGTTYFVFPGAVHTRFEHCIGVSHLANTLVTRLRDYQPELGITERDIKCVTIAGLCHDLGHGPFSHVFEYSFMDRLSPSVNWSHENSSETMLEYLISDNKIESDKLFLFDIVSNQTSGADVDKFDFILRDCYYVGLKSSYDCSRLILSSRVIDQHICYEDKEYFNVYELFHTRYSLHKRIYSHKTCNAIEFMLTDAMLKANEHLEISKSASDPKRFLYLTDGIIEEIAKNSTKELESSRSIIHKMKKRNLYKLVSEALFLPLDIEKVGQDWISPEKLCEKKPKNSNLNPNDIRISWNFIHFGKKKENPVDYVNFYTKKEPTKAFRIPINKKMLCYPTTFGEHVLRIFVCDSAKMSDCKTAFENLITSINIPLY</sequence>
<accession>A0A2T9YLB4</accession>
<dbReference type="GO" id="GO:0008832">
    <property type="term" value="F:dGTPase activity"/>
    <property type="evidence" value="ECO:0007669"/>
    <property type="project" value="TreeGrafter"/>
</dbReference>
<evidence type="ECO:0000313" key="3">
    <source>
        <dbReference type="Proteomes" id="UP000245699"/>
    </source>
</evidence>
<dbReference type="Proteomes" id="UP000245699">
    <property type="component" value="Unassembled WGS sequence"/>
</dbReference>
<dbReference type="PANTHER" id="PTHR11373">
    <property type="entry name" value="DEOXYNUCLEOSIDE TRIPHOSPHATE TRIPHOSPHOHYDROLASE"/>
    <property type="match status" value="1"/>
</dbReference>
<dbReference type="InterPro" id="IPR006674">
    <property type="entry name" value="HD_domain"/>
</dbReference>
<evidence type="ECO:0000259" key="1">
    <source>
        <dbReference type="SMART" id="SM00471"/>
    </source>
</evidence>
<dbReference type="Gene3D" id="3.30.70.2760">
    <property type="match status" value="1"/>
</dbReference>
<dbReference type="OrthoDB" id="9991235at2759"/>
<name>A0A2T9YLB4_9FUNG</name>
<dbReference type="EMBL" id="MBFT01000337">
    <property type="protein sequence ID" value="PVU93064.1"/>
    <property type="molecule type" value="Genomic_DNA"/>
</dbReference>
<protein>
    <recommendedName>
        <fullName evidence="1">HD/PDEase domain-containing protein</fullName>
    </recommendedName>
</protein>
<reference evidence="2 3" key="1">
    <citation type="journal article" date="2018" name="MBio">
        <title>Comparative Genomics Reveals the Core Gene Toolbox for the Fungus-Insect Symbiosis.</title>
        <authorList>
            <person name="Wang Y."/>
            <person name="Stata M."/>
            <person name="Wang W."/>
            <person name="Stajich J.E."/>
            <person name="White M.M."/>
            <person name="Moncalvo J.M."/>
        </authorList>
    </citation>
    <scope>NUCLEOTIDE SEQUENCE [LARGE SCALE GENOMIC DNA]</scope>
    <source>
        <strain evidence="2 3">AUS-77-4</strain>
    </source>
</reference>
<organism evidence="2 3">
    <name type="scientific">Furculomyces boomerangus</name>
    <dbReference type="NCBI Taxonomy" id="61424"/>
    <lineage>
        <taxon>Eukaryota</taxon>
        <taxon>Fungi</taxon>
        <taxon>Fungi incertae sedis</taxon>
        <taxon>Zoopagomycota</taxon>
        <taxon>Kickxellomycotina</taxon>
        <taxon>Harpellomycetes</taxon>
        <taxon>Harpellales</taxon>
        <taxon>Harpellaceae</taxon>
        <taxon>Furculomyces</taxon>
    </lineage>
</organism>
<dbReference type="SMART" id="SM00471">
    <property type="entry name" value="HDc"/>
    <property type="match status" value="1"/>
</dbReference>
<dbReference type="CDD" id="cd00077">
    <property type="entry name" value="HDc"/>
    <property type="match status" value="1"/>
</dbReference>
<keyword evidence="3" id="KW-1185">Reference proteome</keyword>
<comment type="caution">
    <text evidence="2">The sequence shown here is derived from an EMBL/GenBank/DDBJ whole genome shotgun (WGS) entry which is preliminary data.</text>
</comment>
<dbReference type="AlphaFoldDB" id="A0A2T9YLB4"/>
<dbReference type="GO" id="GO:0005634">
    <property type="term" value="C:nucleus"/>
    <property type="evidence" value="ECO:0007669"/>
    <property type="project" value="TreeGrafter"/>
</dbReference>